<organism evidence="1 2">
    <name type="scientific">Elysia crispata</name>
    <name type="common">lettuce slug</name>
    <dbReference type="NCBI Taxonomy" id="231223"/>
    <lineage>
        <taxon>Eukaryota</taxon>
        <taxon>Metazoa</taxon>
        <taxon>Spiralia</taxon>
        <taxon>Lophotrochozoa</taxon>
        <taxon>Mollusca</taxon>
        <taxon>Gastropoda</taxon>
        <taxon>Heterobranchia</taxon>
        <taxon>Euthyneura</taxon>
        <taxon>Panpulmonata</taxon>
        <taxon>Sacoglossa</taxon>
        <taxon>Placobranchoidea</taxon>
        <taxon>Plakobranchidae</taxon>
        <taxon>Elysia</taxon>
    </lineage>
</organism>
<name>A0AAE1CJ41_9GAST</name>
<proteinExistence type="predicted"/>
<evidence type="ECO:0000313" key="1">
    <source>
        <dbReference type="EMBL" id="KAK3698150.1"/>
    </source>
</evidence>
<sequence>MLIYFNHNCRFILEQQTRNQMRDPHAVHVTESQPAVSISRPFTSALLHSRQEQITVDKPFIMMICLAGRKENRLASKMSCHAQLFVSGMKYNVTSIGVV</sequence>
<accession>A0AAE1CJ41</accession>
<gene>
    <name evidence="1" type="ORF">RRG08_021661</name>
</gene>
<evidence type="ECO:0000313" key="2">
    <source>
        <dbReference type="Proteomes" id="UP001283361"/>
    </source>
</evidence>
<keyword evidence="2" id="KW-1185">Reference proteome</keyword>
<dbReference type="Proteomes" id="UP001283361">
    <property type="component" value="Unassembled WGS sequence"/>
</dbReference>
<reference evidence="1" key="1">
    <citation type="journal article" date="2023" name="G3 (Bethesda)">
        <title>A reference genome for the long-term kleptoplast-retaining sea slug Elysia crispata morphotype clarki.</title>
        <authorList>
            <person name="Eastman K.E."/>
            <person name="Pendleton A.L."/>
            <person name="Shaikh M.A."/>
            <person name="Suttiyut T."/>
            <person name="Ogas R."/>
            <person name="Tomko P."/>
            <person name="Gavelis G."/>
            <person name="Widhalm J.R."/>
            <person name="Wisecaver J.H."/>
        </authorList>
    </citation>
    <scope>NUCLEOTIDE SEQUENCE</scope>
    <source>
        <strain evidence="1">ECLA1</strain>
    </source>
</reference>
<dbReference type="AlphaFoldDB" id="A0AAE1CJ41"/>
<protein>
    <submittedName>
        <fullName evidence="1">Uncharacterized protein</fullName>
    </submittedName>
</protein>
<comment type="caution">
    <text evidence="1">The sequence shown here is derived from an EMBL/GenBank/DDBJ whole genome shotgun (WGS) entry which is preliminary data.</text>
</comment>
<dbReference type="EMBL" id="JAWDGP010007981">
    <property type="protein sequence ID" value="KAK3698150.1"/>
    <property type="molecule type" value="Genomic_DNA"/>
</dbReference>